<keyword evidence="5 8" id="KW-1133">Transmembrane helix</keyword>
<keyword evidence="3" id="KW-1003">Cell membrane</keyword>
<dbReference type="PANTHER" id="PTHR23513:SF6">
    <property type="entry name" value="MAJOR FACILITATOR SUPERFAMILY ASSOCIATED DOMAIN-CONTAINING PROTEIN"/>
    <property type="match status" value="1"/>
</dbReference>
<feature type="transmembrane region" description="Helical" evidence="8">
    <location>
        <begin position="233"/>
        <end position="256"/>
    </location>
</feature>
<dbReference type="AlphaFoldDB" id="A0A4Q8BKJ7"/>
<evidence type="ECO:0000256" key="8">
    <source>
        <dbReference type="SAM" id="Phobius"/>
    </source>
</evidence>
<dbReference type="Gene3D" id="1.20.1250.20">
    <property type="entry name" value="MFS general substrate transporter like domains"/>
    <property type="match status" value="1"/>
</dbReference>
<dbReference type="EMBL" id="SHLD01000001">
    <property type="protein sequence ID" value="RZU77993.1"/>
    <property type="molecule type" value="Genomic_DNA"/>
</dbReference>
<evidence type="ECO:0000256" key="4">
    <source>
        <dbReference type="ARBA" id="ARBA00022692"/>
    </source>
</evidence>
<keyword evidence="6 8" id="KW-0472">Membrane</keyword>
<dbReference type="CDD" id="cd06173">
    <property type="entry name" value="MFS_MefA_like"/>
    <property type="match status" value="1"/>
</dbReference>
<dbReference type="InterPro" id="IPR036259">
    <property type="entry name" value="MFS_trans_sf"/>
</dbReference>
<evidence type="ECO:0000256" key="5">
    <source>
        <dbReference type="ARBA" id="ARBA00022989"/>
    </source>
</evidence>
<comment type="subcellular location">
    <subcellularLocation>
        <location evidence="1">Cell membrane</location>
        <topology evidence="1">Multi-pass membrane protein</topology>
    </subcellularLocation>
</comment>
<feature type="transmembrane region" description="Helical" evidence="8">
    <location>
        <begin position="110"/>
        <end position="137"/>
    </location>
</feature>
<accession>A0A4Q8BKJ7</accession>
<feature type="transmembrane region" description="Helical" evidence="8">
    <location>
        <begin position="297"/>
        <end position="315"/>
    </location>
</feature>
<feature type="transmembrane region" description="Helical" evidence="8">
    <location>
        <begin position="83"/>
        <end position="104"/>
    </location>
</feature>
<dbReference type="Proteomes" id="UP000294114">
    <property type="component" value="Unassembled WGS sequence"/>
</dbReference>
<evidence type="ECO:0000256" key="7">
    <source>
        <dbReference type="SAM" id="MobiDB-lite"/>
    </source>
</evidence>
<dbReference type="InterPro" id="IPR020846">
    <property type="entry name" value="MFS_dom"/>
</dbReference>
<feature type="region of interest" description="Disordered" evidence="7">
    <location>
        <begin position="417"/>
        <end position="439"/>
    </location>
</feature>
<proteinExistence type="predicted"/>
<keyword evidence="4 8" id="KW-0812">Transmembrane</keyword>
<name>A0A4Q8BKJ7_9ACTN</name>
<evidence type="ECO:0000259" key="9">
    <source>
        <dbReference type="PROSITE" id="PS50850"/>
    </source>
</evidence>
<dbReference type="GO" id="GO:0022857">
    <property type="term" value="F:transmembrane transporter activity"/>
    <property type="evidence" value="ECO:0007669"/>
    <property type="project" value="InterPro"/>
</dbReference>
<dbReference type="GO" id="GO:0005886">
    <property type="term" value="C:plasma membrane"/>
    <property type="evidence" value="ECO:0007669"/>
    <property type="project" value="UniProtKB-SubCell"/>
</dbReference>
<feature type="transmembrane region" description="Helical" evidence="8">
    <location>
        <begin position="149"/>
        <end position="169"/>
    </location>
</feature>
<reference evidence="10 11" key="1">
    <citation type="submission" date="2019-02" db="EMBL/GenBank/DDBJ databases">
        <title>Sequencing the genomes of 1000 actinobacteria strains.</title>
        <authorList>
            <person name="Klenk H.-P."/>
        </authorList>
    </citation>
    <scope>NUCLEOTIDE SEQUENCE [LARGE SCALE GENOMIC DNA]</scope>
    <source>
        <strain evidence="10 11">DSM 45612</strain>
    </source>
</reference>
<organism evidence="10 11">
    <name type="scientific">Micromonospora kangleipakensis</name>
    <dbReference type="NCBI Taxonomy" id="1077942"/>
    <lineage>
        <taxon>Bacteria</taxon>
        <taxon>Bacillati</taxon>
        <taxon>Actinomycetota</taxon>
        <taxon>Actinomycetes</taxon>
        <taxon>Micromonosporales</taxon>
        <taxon>Micromonosporaceae</taxon>
        <taxon>Micromonospora</taxon>
    </lineage>
</organism>
<feature type="transmembrane region" description="Helical" evidence="8">
    <location>
        <begin position="262"/>
        <end position="285"/>
    </location>
</feature>
<dbReference type="PROSITE" id="PS50850">
    <property type="entry name" value="MFS"/>
    <property type="match status" value="1"/>
</dbReference>
<evidence type="ECO:0000256" key="3">
    <source>
        <dbReference type="ARBA" id="ARBA00022475"/>
    </source>
</evidence>
<keyword evidence="11" id="KW-1185">Reference proteome</keyword>
<sequence>MSGGAQRHVSLFRQPRFRSFFVAHAISQFGDRISELAFPLLAVLVLDATPAQVSVLTALVWLPNLTGIFLGAWVDGRAHKKRLLVAADLIRAALLVTVPVAFAFDAGTLTQLYAVALLTGAASVLFNTAYPAFFVLLVPRSRYIDANSALSASRSVSFIAGPALGGVLVQALTAPVAILVDAVSFVASALGIGRIRPDHTARTARADDPEPGTLWHRARDGLRFTLRHPVLRASLGCTTTVNYFSFVFSALLVLFASRTLGLPSGLLGLALGAGAVGGLLGAVLAPRLSERIGVGRSIVAGAIVFPASISLVAVADGPLWARVGLLGAAEFFSGLGVMLFDVNLNAVNAAVIPDGLRSRVAGAYSTVNYGVRPLGALTGGALGTWLGLRPTLWIAAVGGILCVLWLLPSPIPKVRSLDDLDHPDGPQPDLTEAGRSSGR</sequence>
<dbReference type="SUPFAM" id="SSF103473">
    <property type="entry name" value="MFS general substrate transporter"/>
    <property type="match status" value="1"/>
</dbReference>
<comment type="caution">
    <text evidence="10">The sequence shown here is derived from an EMBL/GenBank/DDBJ whole genome shotgun (WGS) entry which is preliminary data.</text>
</comment>
<dbReference type="InterPro" id="IPR010290">
    <property type="entry name" value="TM_effector"/>
</dbReference>
<evidence type="ECO:0000256" key="1">
    <source>
        <dbReference type="ARBA" id="ARBA00004651"/>
    </source>
</evidence>
<evidence type="ECO:0000313" key="10">
    <source>
        <dbReference type="EMBL" id="RZU77993.1"/>
    </source>
</evidence>
<evidence type="ECO:0000256" key="6">
    <source>
        <dbReference type="ARBA" id="ARBA00023136"/>
    </source>
</evidence>
<evidence type="ECO:0000256" key="2">
    <source>
        <dbReference type="ARBA" id="ARBA00022448"/>
    </source>
</evidence>
<dbReference type="Pfam" id="PF05977">
    <property type="entry name" value="MFS_3"/>
    <property type="match status" value="1"/>
</dbReference>
<feature type="domain" description="Major facilitator superfamily (MFS) profile" evidence="9">
    <location>
        <begin position="229"/>
        <end position="439"/>
    </location>
</feature>
<feature type="transmembrane region" description="Helical" evidence="8">
    <location>
        <begin position="175"/>
        <end position="195"/>
    </location>
</feature>
<keyword evidence="2" id="KW-0813">Transport</keyword>
<evidence type="ECO:0000313" key="11">
    <source>
        <dbReference type="Proteomes" id="UP000294114"/>
    </source>
</evidence>
<dbReference type="PANTHER" id="PTHR23513">
    <property type="entry name" value="INTEGRAL MEMBRANE EFFLUX PROTEIN-RELATED"/>
    <property type="match status" value="1"/>
</dbReference>
<feature type="transmembrane region" description="Helical" evidence="8">
    <location>
        <begin position="390"/>
        <end position="407"/>
    </location>
</feature>
<gene>
    <name evidence="10" type="ORF">EV384_6737</name>
</gene>
<protein>
    <submittedName>
        <fullName evidence="10">Putative MFS family arabinose efflux permease</fullName>
    </submittedName>
</protein>